<dbReference type="EMBL" id="BPQR01000042">
    <property type="protein sequence ID" value="GJE07203.1"/>
    <property type="molecule type" value="Genomic_DNA"/>
</dbReference>
<proteinExistence type="predicted"/>
<dbReference type="PANTHER" id="PTHR34472">
    <property type="entry name" value="SULFUR CARRIER PROTEIN THIS"/>
    <property type="match status" value="1"/>
</dbReference>
<evidence type="ECO:0008006" key="3">
    <source>
        <dbReference type="Google" id="ProtNLM"/>
    </source>
</evidence>
<dbReference type="Proteomes" id="UP001055102">
    <property type="component" value="Unassembled WGS sequence"/>
</dbReference>
<name>A0ABQ4SZ45_9HYPH</name>
<comment type="caution">
    <text evidence="1">The sequence shown here is derived from an EMBL/GenBank/DDBJ whole genome shotgun (WGS) entry which is preliminary data.</text>
</comment>
<evidence type="ECO:0000313" key="1">
    <source>
        <dbReference type="EMBL" id="GJE07203.1"/>
    </source>
</evidence>
<dbReference type="PANTHER" id="PTHR34472:SF1">
    <property type="entry name" value="SULFUR CARRIER PROTEIN THIS"/>
    <property type="match status" value="1"/>
</dbReference>
<evidence type="ECO:0000313" key="2">
    <source>
        <dbReference type="Proteomes" id="UP001055102"/>
    </source>
</evidence>
<dbReference type="Gene3D" id="3.10.20.30">
    <property type="match status" value="1"/>
</dbReference>
<dbReference type="InterPro" id="IPR003749">
    <property type="entry name" value="ThiS/MoaD-like"/>
</dbReference>
<protein>
    <recommendedName>
        <fullName evidence="3">Thiamine biosynthesis protein ThiS</fullName>
    </recommendedName>
</protein>
<dbReference type="NCBIfam" id="TIGR01683">
    <property type="entry name" value="thiS"/>
    <property type="match status" value="1"/>
</dbReference>
<dbReference type="InterPro" id="IPR016155">
    <property type="entry name" value="Mopterin_synth/thiamin_S_b"/>
</dbReference>
<reference evidence="1" key="1">
    <citation type="journal article" date="2021" name="Front. Microbiol.">
        <title>Comprehensive Comparative Genomics and Phenotyping of Methylobacterium Species.</title>
        <authorList>
            <person name="Alessa O."/>
            <person name="Ogura Y."/>
            <person name="Fujitani Y."/>
            <person name="Takami H."/>
            <person name="Hayashi T."/>
            <person name="Sahin N."/>
            <person name="Tani A."/>
        </authorList>
    </citation>
    <scope>NUCLEOTIDE SEQUENCE</scope>
    <source>
        <strain evidence="1">LMG 23639</strain>
    </source>
</reference>
<sequence length="70" mass="7714">MKLTVNGLPRECEAGDIEALFHIEAEETGLESPQGIAIALNGRVVRKREWAQTPLREGDRVEIVRAMQGG</sequence>
<dbReference type="SUPFAM" id="SSF54285">
    <property type="entry name" value="MoaD/ThiS"/>
    <property type="match status" value="1"/>
</dbReference>
<dbReference type="InterPro" id="IPR012675">
    <property type="entry name" value="Beta-grasp_dom_sf"/>
</dbReference>
<accession>A0ABQ4SZ45</accession>
<dbReference type="CDD" id="cd00565">
    <property type="entry name" value="Ubl_ThiS"/>
    <property type="match status" value="1"/>
</dbReference>
<dbReference type="Pfam" id="PF02597">
    <property type="entry name" value="ThiS"/>
    <property type="match status" value="1"/>
</dbReference>
<organism evidence="1 2">
    <name type="scientific">Methylobacterium jeotgali</name>
    <dbReference type="NCBI Taxonomy" id="381630"/>
    <lineage>
        <taxon>Bacteria</taxon>
        <taxon>Pseudomonadati</taxon>
        <taxon>Pseudomonadota</taxon>
        <taxon>Alphaproteobacteria</taxon>
        <taxon>Hyphomicrobiales</taxon>
        <taxon>Methylobacteriaceae</taxon>
        <taxon>Methylobacterium</taxon>
    </lineage>
</organism>
<dbReference type="RefSeq" id="WP_163278716.1">
    <property type="nucleotide sequence ID" value="NZ_BPQR01000042.1"/>
</dbReference>
<dbReference type="InterPro" id="IPR010035">
    <property type="entry name" value="Thi_S"/>
</dbReference>
<reference evidence="1" key="2">
    <citation type="submission" date="2021-08" db="EMBL/GenBank/DDBJ databases">
        <authorList>
            <person name="Tani A."/>
            <person name="Ola A."/>
            <person name="Ogura Y."/>
            <person name="Katsura K."/>
            <person name="Hayashi T."/>
        </authorList>
    </citation>
    <scope>NUCLEOTIDE SEQUENCE</scope>
    <source>
        <strain evidence="1">LMG 23639</strain>
    </source>
</reference>
<keyword evidence="2" id="KW-1185">Reference proteome</keyword>
<gene>
    <name evidence="1" type="ORF">AOPFMNJM_2528</name>
</gene>